<accession>A0A9W9NXN3</accession>
<dbReference type="PROSITE" id="PS51257">
    <property type="entry name" value="PROKAR_LIPOPROTEIN"/>
    <property type="match status" value="1"/>
</dbReference>
<dbReference type="InterPro" id="IPR008928">
    <property type="entry name" value="6-hairpin_glycosidase_sf"/>
</dbReference>
<feature type="domain" description="Alpha-L-rhamnosidase C-terminal" evidence="3">
    <location>
        <begin position="608"/>
        <end position="678"/>
    </location>
</feature>
<dbReference type="Pfam" id="PF17389">
    <property type="entry name" value="Bac_rhamnosid6H"/>
    <property type="match status" value="1"/>
</dbReference>
<dbReference type="SUPFAM" id="SSF48208">
    <property type="entry name" value="Six-hairpin glycosidases"/>
    <property type="match status" value="1"/>
</dbReference>
<dbReference type="Gene3D" id="1.50.10.10">
    <property type="match status" value="1"/>
</dbReference>
<evidence type="ECO:0008006" key="6">
    <source>
        <dbReference type="Google" id="ProtNLM"/>
    </source>
</evidence>
<comment type="caution">
    <text evidence="4">The sequence shown here is derived from an EMBL/GenBank/DDBJ whole genome shotgun (WGS) entry which is preliminary data.</text>
</comment>
<evidence type="ECO:0000313" key="4">
    <source>
        <dbReference type="EMBL" id="KAJ5231679.1"/>
    </source>
</evidence>
<proteinExistence type="predicted"/>
<dbReference type="GeneID" id="81384352"/>
<evidence type="ECO:0000259" key="3">
    <source>
        <dbReference type="Pfam" id="PF17390"/>
    </source>
</evidence>
<dbReference type="AlphaFoldDB" id="A0A9W9NXN3"/>
<reference evidence="4" key="1">
    <citation type="submission" date="2022-11" db="EMBL/GenBank/DDBJ databases">
        <authorList>
            <person name="Petersen C."/>
        </authorList>
    </citation>
    <scope>NUCLEOTIDE SEQUENCE</scope>
    <source>
        <strain evidence="4">IBT 23319</strain>
    </source>
</reference>
<dbReference type="PANTHER" id="PTHR34987:SF5">
    <property type="entry name" value="ALPHA-RHAMNOSIDASE"/>
    <property type="match status" value="1"/>
</dbReference>
<dbReference type="RefSeq" id="XP_056500423.1">
    <property type="nucleotide sequence ID" value="XM_056645185.1"/>
</dbReference>
<keyword evidence="1" id="KW-0732">Signal</keyword>
<name>A0A9W9NXN3_PENCI</name>
<keyword evidence="5" id="KW-1185">Reference proteome</keyword>
<protein>
    <recommendedName>
        <fullName evidence="6">Alpha-L-rhamnosidase</fullName>
    </recommendedName>
</protein>
<evidence type="ECO:0000313" key="5">
    <source>
        <dbReference type="Proteomes" id="UP001147733"/>
    </source>
</evidence>
<evidence type="ECO:0000256" key="1">
    <source>
        <dbReference type="SAM" id="SignalP"/>
    </source>
</evidence>
<dbReference type="InterPro" id="IPR035398">
    <property type="entry name" value="Bac_rhamnosid_C"/>
</dbReference>
<gene>
    <name evidence="4" type="ORF">N7469_006267</name>
</gene>
<dbReference type="GO" id="GO:0005975">
    <property type="term" value="P:carbohydrate metabolic process"/>
    <property type="evidence" value="ECO:0007669"/>
    <property type="project" value="InterPro"/>
</dbReference>
<reference evidence="4" key="2">
    <citation type="journal article" date="2023" name="IMA Fungus">
        <title>Comparative genomic study of the Penicillium genus elucidates a diverse pangenome and 15 lateral gene transfer events.</title>
        <authorList>
            <person name="Petersen C."/>
            <person name="Sorensen T."/>
            <person name="Nielsen M.R."/>
            <person name="Sondergaard T.E."/>
            <person name="Sorensen J.L."/>
            <person name="Fitzpatrick D.A."/>
            <person name="Frisvad J.C."/>
            <person name="Nielsen K.L."/>
        </authorList>
    </citation>
    <scope>NUCLEOTIDE SEQUENCE</scope>
    <source>
        <strain evidence="4">IBT 23319</strain>
    </source>
</reference>
<organism evidence="4 5">
    <name type="scientific">Penicillium citrinum</name>
    <dbReference type="NCBI Taxonomy" id="5077"/>
    <lineage>
        <taxon>Eukaryota</taxon>
        <taxon>Fungi</taxon>
        <taxon>Dikarya</taxon>
        <taxon>Ascomycota</taxon>
        <taxon>Pezizomycotina</taxon>
        <taxon>Eurotiomycetes</taxon>
        <taxon>Eurotiomycetidae</taxon>
        <taxon>Eurotiales</taxon>
        <taxon>Aspergillaceae</taxon>
        <taxon>Penicillium</taxon>
    </lineage>
</organism>
<dbReference type="PANTHER" id="PTHR34987">
    <property type="entry name" value="C, PUTATIVE (AFU_ORTHOLOGUE AFUA_3G02880)-RELATED"/>
    <property type="match status" value="1"/>
</dbReference>
<dbReference type="InterPro" id="IPR012341">
    <property type="entry name" value="6hp_glycosidase-like_sf"/>
</dbReference>
<dbReference type="OrthoDB" id="10036721at2759"/>
<sequence length="749" mass="81967">MMILFFKGVAAAIIAASISCHAAAVNKPNIALEDTDWHKYVRSPSTSIVKPKSVLAANITGNVAFPNGLLNGSGSSTVLTRKETDDKIPSIVVDFGQNVVGIVSIKFSGSTNFSEGFPGLKLAFSETQQFLTNISDFTRSDNMPEDEKLTNGTDQIAVANDPYTWKNRAGCQHDNKVCSDGLHGFRYMKIWLDALENDAPYTQPYGSVSISNIELEWSGYLGTPDTFTGWFECSDEDLTQWWFDGVYTADMGTDTFLANETDPRDSATPTLEGKEVLFDGAKRDRDPYVGDLGVAALTSYLSHDNAESVRSILADLAEHQRDDGWIPPASIRNNYTLNLYDYPMWWVVCTVDMVMYTGDTGFAMKYYNVMQKVLDDYYGRNLTASGGLLNKTNGYGDYAFLPRSGVITYYNALYAHALKSAAKLAEILGHESDHNTWTSRAIGINQELLARNWDASVGAFYDGGPCPNKSGDSICDVHAQDGNGLAIIAGTVNSSMATTLLDYYGNSTALPYGNAFYDKNLLQDGFSQRVYAFISYFELVARFTTAGAESSAYEEMKRLYGWMSTHDPEVTFWEGIGPNGSPYEDGFTSMAHGWSTGIVPLMSNYVLGIKPTGPGFKTWEICPVIDGGNLTWARGQVGTPHGPVQVSWSKNDNTFELYIDTPKGTSGVICVPSPRSKDNSVSVDGEKVKGTKTAAIEEPSATDGGRYKVIEVEGGVLTMYQLESEFVSSGTDCIHNTTILILGVYCYQQ</sequence>
<dbReference type="GO" id="GO:0003824">
    <property type="term" value="F:catalytic activity"/>
    <property type="evidence" value="ECO:0007669"/>
    <property type="project" value="UniProtKB-ARBA"/>
</dbReference>
<evidence type="ECO:0000259" key="2">
    <source>
        <dbReference type="Pfam" id="PF17389"/>
    </source>
</evidence>
<dbReference type="Gene3D" id="2.60.420.10">
    <property type="entry name" value="Maltose phosphorylase, domain 3"/>
    <property type="match status" value="1"/>
</dbReference>
<dbReference type="InterPro" id="IPR035396">
    <property type="entry name" value="Bac_rhamnosid6H"/>
</dbReference>
<dbReference type="Proteomes" id="UP001147733">
    <property type="component" value="Unassembled WGS sequence"/>
</dbReference>
<feature type="domain" description="Alpha-L-rhamnosidase six-hairpin glycosidase" evidence="2">
    <location>
        <begin position="276"/>
        <end position="458"/>
    </location>
</feature>
<dbReference type="Pfam" id="PF17390">
    <property type="entry name" value="Bac_rhamnosid_C"/>
    <property type="match status" value="1"/>
</dbReference>
<feature type="chain" id="PRO_5040858635" description="Alpha-L-rhamnosidase" evidence="1">
    <location>
        <begin position="25"/>
        <end position="749"/>
    </location>
</feature>
<dbReference type="EMBL" id="JAPQKT010000005">
    <property type="protein sequence ID" value="KAJ5231679.1"/>
    <property type="molecule type" value="Genomic_DNA"/>
</dbReference>
<feature type="signal peptide" evidence="1">
    <location>
        <begin position="1"/>
        <end position="24"/>
    </location>
</feature>